<gene>
    <name evidence="2" type="ORF">PPTG_22118</name>
</gene>
<evidence type="ECO:0000256" key="1">
    <source>
        <dbReference type="SAM" id="MobiDB-lite"/>
    </source>
</evidence>
<dbReference type="GeneID" id="20190717"/>
<dbReference type="RefSeq" id="XP_008900260.1">
    <property type="nucleotide sequence ID" value="XM_008902012.1"/>
</dbReference>
<dbReference type="AlphaFoldDB" id="W2QPI6"/>
<organism evidence="2 3">
    <name type="scientific">Phytophthora nicotianae (strain INRA-310)</name>
    <name type="common">Phytophthora parasitica</name>
    <dbReference type="NCBI Taxonomy" id="761204"/>
    <lineage>
        <taxon>Eukaryota</taxon>
        <taxon>Sar</taxon>
        <taxon>Stramenopiles</taxon>
        <taxon>Oomycota</taxon>
        <taxon>Peronosporomycetes</taxon>
        <taxon>Peronosporales</taxon>
        <taxon>Peronosporaceae</taxon>
        <taxon>Phytophthora</taxon>
    </lineage>
</organism>
<feature type="region of interest" description="Disordered" evidence="1">
    <location>
        <begin position="59"/>
        <end position="160"/>
    </location>
</feature>
<name>W2QPI6_PHYN3</name>
<accession>W2QPI6</accession>
<evidence type="ECO:0000313" key="3">
    <source>
        <dbReference type="Proteomes" id="UP000018817"/>
    </source>
</evidence>
<dbReference type="VEuPathDB" id="FungiDB:PPTG_22118"/>
<evidence type="ECO:0000313" key="2">
    <source>
        <dbReference type="EMBL" id="ETN14414.1"/>
    </source>
</evidence>
<proteinExistence type="predicted"/>
<reference evidence="2 3" key="2">
    <citation type="submission" date="2013-11" db="EMBL/GenBank/DDBJ databases">
        <title>The Genome Sequence of Phytophthora parasitica INRA-310.</title>
        <authorList>
            <consortium name="The Broad Institute Genomics Platform"/>
            <person name="Russ C."/>
            <person name="Tyler B."/>
            <person name="Panabieres F."/>
            <person name="Shan W."/>
            <person name="Tripathy S."/>
            <person name="Grunwald N."/>
            <person name="Machado M."/>
            <person name="Johnson C.S."/>
            <person name="Arredondo F."/>
            <person name="Hong C."/>
            <person name="Coffey M."/>
            <person name="Young S.K."/>
            <person name="Zeng Q."/>
            <person name="Gargeya S."/>
            <person name="Fitzgerald M."/>
            <person name="Abouelleil A."/>
            <person name="Alvarado L."/>
            <person name="Chapman S.B."/>
            <person name="Gainer-Dewar J."/>
            <person name="Goldberg J."/>
            <person name="Griggs A."/>
            <person name="Gujja S."/>
            <person name="Hansen M."/>
            <person name="Howarth C."/>
            <person name="Imamovic A."/>
            <person name="Ireland A."/>
            <person name="Larimer J."/>
            <person name="McCowan C."/>
            <person name="Murphy C."/>
            <person name="Pearson M."/>
            <person name="Poon T.W."/>
            <person name="Priest M."/>
            <person name="Roberts A."/>
            <person name="Saif S."/>
            <person name="Shea T."/>
            <person name="Sykes S."/>
            <person name="Wortman J."/>
            <person name="Nusbaum C."/>
            <person name="Birren B."/>
        </authorList>
    </citation>
    <scope>NUCLEOTIDE SEQUENCE [LARGE SCALE GENOMIC DNA]</scope>
    <source>
        <strain evidence="2 3">INRA-310</strain>
    </source>
</reference>
<dbReference type="EMBL" id="KI669572">
    <property type="protein sequence ID" value="ETN14414.1"/>
    <property type="molecule type" value="Genomic_DNA"/>
</dbReference>
<feature type="compositionally biased region" description="Basic and acidic residues" evidence="1">
    <location>
        <begin position="107"/>
        <end position="122"/>
    </location>
</feature>
<dbReference type="Proteomes" id="UP000018817">
    <property type="component" value="Unassembled WGS sequence"/>
</dbReference>
<protein>
    <submittedName>
        <fullName evidence="2">Uncharacterized protein</fullName>
    </submittedName>
</protein>
<feature type="compositionally biased region" description="Basic and acidic residues" evidence="1">
    <location>
        <begin position="148"/>
        <end position="157"/>
    </location>
</feature>
<reference evidence="3" key="1">
    <citation type="submission" date="2011-12" db="EMBL/GenBank/DDBJ databases">
        <authorList>
            <consortium name="The Broad Institute Genome Sequencing Platform"/>
            <person name="Russ C."/>
            <person name="Tyler B."/>
            <person name="Panabieres F."/>
            <person name="Shan W."/>
            <person name="Tripathy S."/>
            <person name="Grunwald N."/>
            <person name="Machado M."/>
            <person name="Young S.K."/>
            <person name="Zeng Q."/>
            <person name="Gargeya S."/>
            <person name="Fitzgerald M."/>
            <person name="Haas B."/>
            <person name="Abouelleil A."/>
            <person name="Alvarado L."/>
            <person name="Arachchi H.M."/>
            <person name="Berlin A."/>
            <person name="Chapman S.B."/>
            <person name="Gearin G."/>
            <person name="Goldberg J."/>
            <person name="Griggs A."/>
            <person name="Gujja S."/>
            <person name="Hansen M."/>
            <person name="Heiman D."/>
            <person name="Howarth C."/>
            <person name="Larimer J."/>
            <person name="Lui A."/>
            <person name="MacDonald P.J.P."/>
            <person name="McCowen C."/>
            <person name="Montmayeur A."/>
            <person name="Murphy C."/>
            <person name="Neiman D."/>
            <person name="Pearson M."/>
            <person name="Priest M."/>
            <person name="Roberts A."/>
            <person name="Saif S."/>
            <person name="Shea T."/>
            <person name="Sisk P."/>
            <person name="Stolte C."/>
            <person name="Sykes S."/>
            <person name="Wortman J."/>
            <person name="Nusbaum C."/>
            <person name="Birren B."/>
        </authorList>
    </citation>
    <scope>NUCLEOTIDE SEQUENCE [LARGE SCALE GENOMIC DNA]</scope>
    <source>
        <strain evidence="3">INRA-310</strain>
    </source>
</reference>
<sequence length="214" mass="24481">MHGLILDLASCHGEPIGIAASSTSTKAVRAVAAWQHIFDAAHLSPTEDNVIRRYQRALGEARRGAPPRRLARLPRTPPPSPERLGGAPRRPPNYPPVDRSSGQGTADARERDSRGYERRDQTAYDEDQRDDRRAPRSPPRYVKRGPRCPREAEDRRAGTGQYDRWAEVEAERERYRAWERLERDLEELSQQLGVRGQERCGCDRDWGAGWEQRH</sequence>